<evidence type="ECO:0000313" key="4">
    <source>
        <dbReference type="EMBL" id="CAD9035767.1"/>
    </source>
</evidence>
<protein>
    <recommendedName>
        <fullName evidence="3">AB hydrolase-1 domain-containing protein</fullName>
    </recommendedName>
</protein>
<gene>
    <name evidence="4" type="ORF">EGYM00392_LOCUS46921</name>
</gene>
<evidence type="ECO:0000259" key="3">
    <source>
        <dbReference type="Pfam" id="PF00561"/>
    </source>
</evidence>
<dbReference type="GO" id="GO:0034338">
    <property type="term" value="F:short-chain carboxylesterase activity"/>
    <property type="evidence" value="ECO:0007669"/>
    <property type="project" value="TreeGrafter"/>
</dbReference>
<evidence type="ECO:0000256" key="1">
    <source>
        <dbReference type="ARBA" id="ARBA00010884"/>
    </source>
</evidence>
<feature type="region of interest" description="Disordered" evidence="2">
    <location>
        <begin position="1"/>
        <end position="32"/>
    </location>
</feature>
<dbReference type="AlphaFoldDB" id="A0A7S1J870"/>
<comment type="similarity">
    <text evidence="1">Belongs to the AB hydrolase superfamily. AB hydrolase 4 family.</text>
</comment>
<name>A0A7S1J870_9EUGL</name>
<dbReference type="InterPro" id="IPR000073">
    <property type="entry name" value="AB_hydrolase_1"/>
</dbReference>
<reference evidence="4" key="1">
    <citation type="submission" date="2021-01" db="EMBL/GenBank/DDBJ databases">
        <authorList>
            <person name="Corre E."/>
            <person name="Pelletier E."/>
            <person name="Niang G."/>
            <person name="Scheremetjew M."/>
            <person name="Finn R."/>
            <person name="Kale V."/>
            <person name="Holt S."/>
            <person name="Cochrane G."/>
            <person name="Meng A."/>
            <person name="Brown T."/>
            <person name="Cohen L."/>
        </authorList>
    </citation>
    <scope>NUCLEOTIDE SEQUENCE</scope>
    <source>
        <strain evidence="4">NIES-381</strain>
    </source>
</reference>
<dbReference type="PANTHER" id="PTHR10794">
    <property type="entry name" value="ABHYDROLASE DOMAIN-CONTAINING PROTEIN"/>
    <property type="match status" value="1"/>
</dbReference>
<feature type="domain" description="AB hydrolase-1" evidence="3">
    <location>
        <begin position="237"/>
        <end position="494"/>
    </location>
</feature>
<dbReference type="Pfam" id="PF00561">
    <property type="entry name" value="Abhydrolase_1"/>
    <property type="match status" value="1"/>
</dbReference>
<sequence length="529" mass="57366">MLALASHAPAQRPALRTIGSRPRPAAVHSRTQRPVLQAVRFPQAAGPSEEVIPAESAPGAGKLMDAQPAALLWGLAAALGLALCIWRRFTGQAREWREWQVCTAIAVPTGTKTLPVETLVAGDVTGVEGVYCSPDSQLARKVLSAVPALSRWKHWYQAPNWWGKNGHTHTIIAAKTRSTQRVQYHRLLLPTPDGGTVALDRVIRVLPESTKGSHDGVDYVGAPSEEWHRANWDKPFLLLTSGLGGGSQDPYVRSMAAAGLERGFQVGIINMRGCGESPVTSPRFFSAYRGSTDDVRLAVSHARKHFVQPGSLVAAVGWSNGGTIVNNLLAEQATTFTDPSYHVDAGATLACPLDMPGSAANLKRWFHRNVYDRAIAANLVSHFRAGEHLFENGDIPTWNGVDGGTCHIDTEQLLKSKTIWEIDDHLTRKVFGFPSVAHYYAHASSDQRLKDIQVPLLLVNAIDDPIAPGSGIAYDEVRANPNLVLAVTEHGGHLGWCNRSNPWNGPRWTEDIAVSFLARALDLIKAGEA</sequence>
<dbReference type="EMBL" id="HBGA01126824">
    <property type="protein sequence ID" value="CAD9035767.1"/>
    <property type="molecule type" value="Transcribed_RNA"/>
</dbReference>
<organism evidence="4">
    <name type="scientific">Eutreptiella gymnastica</name>
    <dbReference type="NCBI Taxonomy" id="73025"/>
    <lineage>
        <taxon>Eukaryota</taxon>
        <taxon>Discoba</taxon>
        <taxon>Euglenozoa</taxon>
        <taxon>Euglenida</taxon>
        <taxon>Spirocuta</taxon>
        <taxon>Euglenophyceae</taxon>
        <taxon>Eutreptiales</taxon>
        <taxon>Eutreptiaceae</taxon>
        <taxon>Eutreptiella</taxon>
    </lineage>
</organism>
<dbReference type="PANTHER" id="PTHR10794:SF63">
    <property type="entry name" value="ALPHA_BETA HYDROLASE 1, ISOFORM A"/>
    <property type="match status" value="1"/>
</dbReference>
<accession>A0A7S1J870</accession>
<dbReference type="SUPFAM" id="SSF53474">
    <property type="entry name" value="alpha/beta-Hydrolases"/>
    <property type="match status" value="1"/>
</dbReference>
<dbReference type="Gene3D" id="3.40.50.1820">
    <property type="entry name" value="alpha/beta hydrolase"/>
    <property type="match status" value="1"/>
</dbReference>
<evidence type="ECO:0000256" key="2">
    <source>
        <dbReference type="SAM" id="MobiDB-lite"/>
    </source>
</evidence>
<dbReference type="InterPro" id="IPR029058">
    <property type="entry name" value="AB_hydrolase_fold"/>
</dbReference>
<dbReference type="GO" id="GO:0047372">
    <property type="term" value="F:monoacylglycerol lipase activity"/>
    <property type="evidence" value="ECO:0007669"/>
    <property type="project" value="TreeGrafter"/>
</dbReference>
<dbReference type="InterPro" id="IPR050960">
    <property type="entry name" value="AB_hydrolase_4_sf"/>
</dbReference>
<proteinExistence type="inferred from homology"/>